<dbReference type="OrthoDB" id="61520at2"/>
<dbReference type="SUPFAM" id="SSF88713">
    <property type="entry name" value="Glycoside hydrolase/deacetylase"/>
    <property type="match status" value="1"/>
</dbReference>
<evidence type="ECO:0000313" key="4">
    <source>
        <dbReference type="EMBL" id="QAT42919.1"/>
    </source>
</evidence>
<organism evidence="4 5">
    <name type="scientific">Aminipila luticellarii</name>
    <dbReference type="NCBI Taxonomy" id="2507160"/>
    <lineage>
        <taxon>Bacteria</taxon>
        <taxon>Bacillati</taxon>
        <taxon>Bacillota</taxon>
        <taxon>Clostridia</taxon>
        <taxon>Peptostreptococcales</taxon>
        <taxon>Anaerovoracaceae</taxon>
        <taxon>Aminipila</taxon>
    </lineage>
</organism>
<keyword evidence="5" id="KW-1185">Reference proteome</keyword>
<evidence type="ECO:0000313" key="5">
    <source>
        <dbReference type="Proteomes" id="UP000287601"/>
    </source>
</evidence>
<dbReference type="EMBL" id="CP035281">
    <property type="protein sequence ID" value="QAT42919.1"/>
    <property type="molecule type" value="Genomic_DNA"/>
</dbReference>
<dbReference type="GO" id="GO:0016020">
    <property type="term" value="C:membrane"/>
    <property type="evidence" value="ECO:0007669"/>
    <property type="project" value="TreeGrafter"/>
</dbReference>
<evidence type="ECO:0000259" key="3">
    <source>
        <dbReference type="PROSITE" id="PS51677"/>
    </source>
</evidence>
<dbReference type="RefSeq" id="WP_128745568.1">
    <property type="nucleotide sequence ID" value="NZ_CP035281.1"/>
</dbReference>
<reference evidence="4 5" key="1">
    <citation type="submission" date="2019-01" db="EMBL/GenBank/DDBJ databases">
        <title>Draft genomes of a novel of Aminipila strains.</title>
        <authorList>
            <person name="Ma S."/>
        </authorList>
    </citation>
    <scope>NUCLEOTIDE SEQUENCE [LARGE SCALE GENOMIC DNA]</scope>
    <source>
        <strain evidence="5">JN-39</strain>
    </source>
</reference>
<sequence>MKNKNWSVLGIALFAVLAAAFQGFSNLDKILADQTAQTWNTIYEKQEGNNAVATAADPKEYESRIIRNGAQGNNLCTFACNVDWGEDVIPDMLKVFKEKDIQVTFFVTGRWAENHKDLLKQMHDAGHEIQSHGYSHALCSDISSEKVEEEIEKTETAIIDAVCIKPNYFAPAAGDYDARTVEIAEKLGYKVVLWSSDTIDWREGSSAPVIIQRILSKPLDGAIILMHPKPETLKALPELIEQINAQGYRIVPLYRMPV</sequence>
<dbReference type="InterPro" id="IPR002509">
    <property type="entry name" value="NODB_dom"/>
</dbReference>
<proteinExistence type="predicted"/>
<protein>
    <submittedName>
        <fullName evidence="4">Polysaccharide deacetylase</fullName>
    </submittedName>
</protein>
<name>A0A410PVE7_9FIRM</name>
<evidence type="ECO:0000256" key="1">
    <source>
        <dbReference type="ARBA" id="ARBA00022723"/>
    </source>
</evidence>
<dbReference type="Gene3D" id="3.20.20.370">
    <property type="entry name" value="Glycoside hydrolase/deacetylase"/>
    <property type="match status" value="1"/>
</dbReference>
<evidence type="ECO:0000256" key="2">
    <source>
        <dbReference type="ARBA" id="ARBA00022801"/>
    </source>
</evidence>
<keyword evidence="2" id="KW-0378">Hydrolase</keyword>
<dbReference type="PANTHER" id="PTHR10587">
    <property type="entry name" value="GLYCOSYL TRANSFERASE-RELATED"/>
    <property type="match status" value="1"/>
</dbReference>
<dbReference type="PROSITE" id="PS51677">
    <property type="entry name" value="NODB"/>
    <property type="match status" value="1"/>
</dbReference>
<dbReference type="AlphaFoldDB" id="A0A410PVE7"/>
<gene>
    <name evidence="4" type="ORF">EQM06_06535</name>
</gene>
<keyword evidence="1" id="KW-0479">Metal-binding</keyword>
<dbReference type="GO" id="GO:0046872">
    <property type="term" value="F:metal ion binding"/>
    <property type="evidence" value="ECO:0007669"/>
    <property type="project" value="UniProtKB-KW"/>
</dbReference>
<dbReference type="Pfam" id="PF01522">
    <property type="entry name" value="Polysacc_deac_1"/>
    <property type="match status" value="1"/>
</dbReference>
<dbReference type="InterPro" id="IPR050248">
    <property type="entry name" value="Polysacc_deacetylase_ArnD"/>
</dbReference>
<dbReference type="GO" id="GO:0005975">
    <property type="term" value="P:carbohydrate metabolic process"/>
    <property type="evidence" value="ECO:0007669"/>
    <property type="project" value="InterPro"/>
</dbReference>
<accession>A0A410PVE7</accession>
<dbReference type="Proteomes" id="UP000287601">
    <property type="component" value="Chromosome"/>
</dbReference>
<dbReference type="PANTHER" id="PTHR10587:SF133">
    <property type="entry name" value="CHITIN DEACETYLASE 1-RELATED"/>
    <property type="match status" value="1"/>
</dbReference>
<dbReference type="KEGG" id="amij:EQM06_06535"/>
<feature type="domain" description="NodB homology" evidence="3">
    <location>
        <begin position="72"/>
        <end position="251"/>
    </location>
</feature>
<dbReference type="InterPro" id="IPR011330">
    <property type="entry name" value="Glyco_hydro/deAcase_b/a-brl"/>
</dbReference>
<dbReference type="GO" id="GO:0016810">
    <property type="term" value="F:hydrolase activity, acting on carbon-nitrogen (but not peptide) bonds"/>
    <property type="evidence" value="ECO:0007669"/>
    <property type="project" value="InterPro"/>
</dbReference>